<organism evidence="3 4">
    <name type="scientific">Halocalculus aciditolerans</name>
    <dbReference type="NCBI Taxonomy" id="1383812"/>
    <lineage>
        <taxon>Archaea</taxon>
        <taxon>Methanobacteriati</taxon>
        <taxon>Methanobacteriota</taxon>
        <taxon>Stenosarchaea group</taxon>
        <taxon>Halobacteria</taxon>
        <taxon>Halobacteriales</taxon>
        <taxon>Halobacteriaceae</taxon>
        <taxon>Halocalculus</taxon>
    </lineage>
</organism>
<reference evidence="3" key="1">
    <citation type="journal article" date="2014" name="Int. J. Syst. Evol. Microbiol.">
        <title>Complete genome sequence of Corynebacterium casei LMG S-19264T (=DSM 44701T), isolated from a smear-ripened cheese.</title>
        <authorList>
            <consortium name="US DOE Joint Genome Institute (JGI-PGF)"/>
            <person name="Walter F."/>
            <person name="Albersmeier A."/>
            <person name="Kalinowski J."/>
            <person name="Ruckert C."/>
        </authorList>
    </citation>
    <scope>NUCLEOTIDE SEQUENCE</scope>
    <source>
        <strain evidence="3">JCM 19596</strain>
    </source>
</reference>
<feature type="transmembrane region" description="Helical" evidence="2">
    <location>
        <begin position="114"/>
        <end position="134"/>
    </location>
</feature>
<accession>A0A830F300</accession>
<keyword evidence="2" id="KW-0472">Membrane</keyword>
<keyword evidence="2" id="KW-1133">Transmembrane helix</keyword>
<protein>
    <submittedName>
        <fullName evidence="3">Uncharacterized protein</fullName>
    </submittedName>
</protein>
<feature type="compositionally biased region" description="Low complexity" evidence="1">
    <location>
        <begin position="7"/>
        <end position="32"/>
    </location>
</feature>
<dbReference type="RefSeq" id="WP_188977464.1">
    <property type="nucleotide sequence ID" value="NZ_BMPG01000002.1"/>
</dbReference>
<evidence type="ECO:0000256" key="1">
    <source>
        <dbReference type="SAM" id="MobiDB-lite"/>
    </source>
</evidence>
<dbReference type="EMBL" id="BMPG01000002">
    <property type="protein sequence ID" value="GGL57594.1"/>
    <property type="molecule type" value="Genomic_DNA"/>
</dbReference>
<reference evidence="3" key="2">
    <citation type="submission" date="2020-09" db="EMBL/GenBank/DDBJ databases">
        <authorList>
            <person name="Sun Q."/>
            <person name="Ohkuma M."/>
        </authorList>
    </citation>
    <scope>NUCLEOTIDE SEQUENCE</scope>
    <source>
        <strain evidence="3">JCM 19596</strain>
    </source>
</reference>
<keyword evidence="2" id="KW-0812">Transmembrane</keyword>
<evidence type="ECO:0000313" key="3">
    <source>
        <dbReference type="EMBL" id="GGL57594.1"/>
    </source>
</evidence>
<evidence type="ECO:0000256" key="2">
    <source>
        <dbReference type="SAM" id="Phobius"/>
    </source>
</evidence>
<evidence type="ECO:0000313" key="4">
    <source>
        <dbReference type="Proteomes" id="UP000607197"/>
    </source>
</evidence>
<feature type="region of interest" description="Disordered" evidence="1">
    <location>
        <begin position="1"/>
        <end position="32"/>
    </location>
</feature>
<comment type="caution">
    <text evidence="3">The sequence shown here is derived from an EMBL/GenBank/DDBJ whole genome shotgun (WGS) entry which is preliminary data.</text>
</comment>
<name>A0A830F300_9EURY</name>
<keyword evidence="4" id="KW-1185">Reference proteome</keyword>
<feature type="transmembrane region" description="Helical" evidence="2">
    <location>
        <begin position="51"/>
        <end position="77"/>
    </location>
</feature>
<gene>
    <name evidence="3" type="ORF">GCM10009039_14690</name>
</gene>
<dbReference type="AlphaFoldDB" id="A0A830F300"/>
<dbReference type="Proteomes" id="UP000607197">
    <property type="component" value="Unassembled WGS sequence"/>
</dbReference>
<sequence>MSLPFLDSGESTDTTSSDSSTGSNSGSSLGSSVTRFVQNPKAWVFARISEYIIALAFGVVVGVNHLVTSTWSTLTWVFTEAADAVFSPLGAFGAGLLSLASAAARGVWTTALDAGPLAIVVLVVLWVGLMVVLYRTISAISADIPVLSAIRAFIRG</sequence>
<proteinExistence type="predicted"/>